<dbReference type="InterPro" id="IPR006580">
    <property type="entry name" value="Znf_TTF"/>
</dbReference>
<name>A0ABM4D077_HYDVU</name>
<evidence type="ECO:0000313" key="4">
    <source>
        <dbReference type="RefSeq" id="XP_065667638.1"/>
    </source>
</evidence>
<evidence type="ECO:0000259" key="2">
    <source>
        <dbReference type="SMART" id="SM00597"/>
    </source>
</evidence>
<dbReference type="InterPro" id="IPR012337">
    <property type="entry name" value="RNaseH-like_sf"/>
</dbReference>
<organism evidence="3 4">
    <name type="scientific">Hydra vulgaris</name>
    <name type="common">Hydra</name>
    <name type="synonym">Hydra attenuata</name>
    <dbReference type="NCBI Taxonomy" id="6087"/>
    <lineage>
        <taxon>Eukaryota</taxon>
        <taxon>Metazoa</taxon>
        <taxon>Cnidaria</taxon>
        <taxon>Hydrozoa</taxon>
        <taxon>Hydroidolina</taxon>
        <taxon>Anthoathecata</taxon>
        <taxon>Aplanulata</taxon>
        <taxon>Hydridae</taxon>
        <taxon>Hydra</taxon>
    </lineage>
</organism>
<dbReference type="PANTHER" id="PTHR45749">
    <property type="match status" value="1"/>
</dbReference>
<dbReference type="SUPFAM" id="SSF53098">
    <property type="entry name" value="Ribonuclease H-like"/>
    <property type="match status" value="1"/>
</dbReference>
<gene>
    <name evidence="4" type="primary">LOC136087936</name>
</gene>
<protein>
    <submittedName>
        <fullName evidence="4">Uncharacterized protein LOC136087936</fullName>
    </submittedName>
</protein>
<evidence type="ECO:0000313" key="3">
    <source>
        <dbReference type="Proteomes" id="UP001652625"/>
    </source>
</evidence>
<dbReference type="Proteomes" id="UP001652625">
    <property type="component" value="Chromosome 12"/>
</dbReference>
<dbReference type="InterPro" id="IPR025398">
    <property type="entry name" value="DUF4371"/>
</dbReference>
<dbReference type="Pfam" id="PF14291">
    <property type="entry name" value="DUF4371"/>
    <property type="match status" value="1"/>
</dbReference>
<dbReference type="SMART" id="SM00597">
    <property type="entry name" value="ZnF_TTF"/>
    <property type="match status" value="1"/>
</dbReference>
<keyword evidence="3" id="KW-1185">Reference proteome</keyword>
<dbReference type="PANTHER" id="PTHR45749:SF23">
    <property type="entry name" value="ZINC FINGER MYM-TYPE PROTEIN 1-LIKE"/>
    <property type="match status" value="1"/>
</dbReference>
<feature type="region of interest" description="Disordered" evidence="1">
    <location>
        <begin position="36"/>
        <end position="61"/>
    </location>
</feature>
<dbReference type="GeneID" id="136087936"/>
<proteinExistence type="predicted"/>
<reference evidence="4" key="1">
    <citation type="submission" date="2025-08" db="UniProtKB">
        <authorList>
            <consortium name="RefSeq"/>
        </authorList>
    </citation>
    <scope>IDENTIFICATION</scope>
</reference>
<evidence type="ECO:0000256" key="1">
    <source>
        <dbReference type="SAM" id="MobiDB-lite"/>
    </source>
</evidence>
<accession>A0ABM4D077</accession>
<feature type="domain" description="TTF-type" evidence="2">
    <location>
        <begin position="146"/>
        <end position="225"/>
    </location>
</feature>
<dbReference type="RefSeq" id="XP_065667638.1">
    <property type="nucleotide sequence ID" value="XM_065811566.1"/>
</dbReference>
<sequence length="579" mass="67466">MLRKYESGASKRRLKKEREEMVAKLPKMTIFFSSNQTNMQFPQTVDNNKNNEKKDENNNTENEVACQGLSNEIQEVESVESTMHNNELDSDTILREDPALWPLQLKENESMKYLNKGYAFFQNKDSNFESSKRMFKNQYRYYSVKYFQKVMNNGEKCDRKWLMFSESTGCVFCYVCKLFSTDYDNVFVKSGFYNGKKAKQTIFGHENSKEHIQSGRSLAFRGHNEVIGSSNNGNYLGMLELLTQFNPVLKQHIDTFVNKELIDIMSQKVLTHIITEIKNAKYWGIIVDSIPDISHVDQLSVIFRYYLNGHVYERFFCFLQIKSHDGKSLITDILDLLERYDIDITNCRGQAYDNASNMSGKYSGLQARLKERLKIHDGHVALCHTAEDTEEKSDTCHEALCLLNKIIKLEFAFMAVFWHYILKRFNAVSKFLQKVEFDLHSASSMLLSLIHFVKNLRNDFTRFENESKKLSSFIEKDYSDKNKRKLIKKLSNGENQVDSLSVSDKFRVNTFFVIIDKLVTQLTIRSDGYDHVNKLFGFLSKLLTISTMELQVSAKKIVEVYSNDLEDSFIFEIEQFVTL</sequence>